<keyword evidence="2" id="KW-1185">Reference proteome</keyword>
<gene>
    <name evidence="1" type="ORF">C8Q71DRAFT_745025</name>
</gene>
<evidence type="ECO:0008006" key="3">
    <source>
        <dbReference type="Google" id="ProtNLM"/>
    </source>
</evidence>
<evidence type="ECO:0000313" key="2">
    <source>
        <dbReference type="Proteomes" id="UP000814176"/>
    </source>
</evidence>
<name>A0ABQ8KNP7_9APHY</name>
<comment type="caution">
    <text evidence="1">The sequence shown here is derived from an EMBL/GenBank/DDBJ whole genome shotgun (WGS) entry which is preliminary data.</text>
</comment>
<dbReference type="GeneID" id="72003713"/>
<dbReference type="RefSeq" id="XP_047781601.1">
    <property type="nucleotide sequence ID" value="XM_047922981.1"/>
</dbReference>
<accession>A0ABQ8KNP7</accession>
<protein>
    <recommendedName>
        <fullName evidence="3">Secreted protein</fullName>
    </recommendedName>
</protein>
<dbReference type="Proteomes" id="UP000814176">
    <property type="component" value="Unassembled WGS sequence"/>
</dbReference>
<reference evidence="1 2" key="1">
    <citation type="journal article" date="2021" name="Environ. Microbiol.">
        <title>Gene family expansions and transcriptome signatures uncover fungal adaptations to wood decay.</title>
        <authorList>
            <person name="Hage H."/>
            <person name="Miyauchi S."/>
            <person name="Viragh M."/>
            <person name="Drula E."/>
            <person name="Min B."/>
            <person name="Chaduli D."/>
            <person name="Navarro D."/>
            <person name="Favel A."/>
            <person name="Norest M."/>
            <person name="Lesage-Meessen L."/>
            <person name="Balint B."/>
            <person name="Merenyi Z."/>
            <person name="de Eugenio L."/>
            <person name="Morin E."/>
            <person name="Martinez A.T."/>
            <person name="Baldrian P."/>
            <person name="Stursova M."/>
            <person name="Martinez M.J."/>
            <person name="Novotny C."/>
            <person name="Magnuson J.K."/>
            <person name="Spatafora J.W."/>
            <person name="Maurice S."/>
            <person name="Pangilinan J."/>
            <person name="Andreopoulos W."/>
            <person name="LaButti K."/>
            <person name="Hundley H."/>
            <person name="Na H."/>
            <person name="Kuo A."/>
            <person name="Barry K."/>
            <person name="Lipzen A."/>
            <person name="Henrissat B."/>
            <person name="Riley R."/>
            <person name="Ahrendt S."/>
            <person name="Nagy L.G."/>
            <person name="Grigoriev I.V."/>
            <person name="Martin F."/>
            <person name="Rosso M.N."/>
        </authorList>
    </citation>
    <scope>NUCLEOTIDE SEQUENCE [LARGE SCALE GENOMIC DNA]</scope>
    <source>
        <strain evidence="1 2">CIRM-BRFM 1785</strain>
    </source>
</reference>
<dbReference type="PROSITE" id="PS51257">
    <property type="entry name" value="PROKAR_LIPOPROTEIN"/>
    <property type="match status" value="1"/>
</dbReference>
<proteinExistence type="predicted"/>
<organism evidence="1 2">
    <name type="scientific">Rhodofomes roseus</name>
    <dbReference type="NCBI Taxonomy" id="34475"/>
    <lineage>
        <taxon>Eukaryota</taxon>
        <taxon>Fungi</taxon>
        <taxon>Dikarya</taxon>
        <taxon>Basidiomycota</taxon>
        <taxon>Agaricomycotina</taxon>
        <taxon>Agaricomycetes</taxon>
        <taxon>Polyporales</taxon>
        <taxon>Rhodofomes</taxon>
    </lineage>
</organism>
<evidence type="ECO:0000313" key="1">
    <source>
        <dbReference type="EMBL" id="KAH9839951.1"/>
    </source>
</evidence>
<dbReference type="EMBL" id="JADCUA010000005">
    <property type="protein sequence ID" value="KAH9839951.1"/>
    <property type="molecule type" value="Genomic_DNA"/>
</dbReference>
<sequence>MKMSQSFLAFLIHSVRSVVGIGRVAVLGMFVSGCMPMTLCHRHIRAGLLHRDSLIRLLNAQHPRHRRSRSFPQTNSC</sequence>